<dbReference type="EMBL" id="JAAIKC010000013">
    <property type="protein sequence ID" value="NEW09046.1"/>
    <property type="molecule type" value="Genomic_DNA"/>
</dbReference>
<evidence type="ECO:0000256" key="1">
    <source>
        <dbReference type="ARBA" id="ARBA00022729"/>
    </source>
</evidence>
<protein>
    <recommendedName>
        <fullName evidence="2">Solute-binding protein family 5 domain-containing protein</fullName>
    </recommendedName>
</protein>
<dbReference type="Pfam" id="PF00496">
    <property type="entry name" value="SBP_bac_5"/>
    <property type="match status" value="1"/>
</dbReference>
<evidence type="ECO:0000313" key="3">
    <source>
        <dbReference type="EMBL" id="NEW09046.1"/>
    </source>
</evidence>
<feature type="domain" description="Solute-binding protein family 5" evidence="2">
    <location>
        <begin position="16"/>
        <end position="103"/>
    </location>
</feature>
<accession>A0A6G4A3H3</accession>
<comment type="caution">
    <text evidence="3">The sequence shown here is derived from an EMBL/GenBank/DDBJ whole genome shotgun (WGS) entry which is preliminary data.</text>
</comment>
<dbReference type="Gene3D" id="3.40.190.10">
    <property type="entry name" value="Periplasmic binding protein-like II"/>
    <property type="match status" value="1"/>
</dbReference>
<dbReference type="GO" id="GO:0030288">
    <property type="term" value="C:outer membrane-bounded periplasmic space"/>
    <property type="evidence" value="ECO:0007669"/>
    <property type="project" value="TreeGrafter"/>
</dbReference>
<dbReference type="GO" id="GO:0015833">
    <property type="term" value="P:peptide transport"/>
    <property type="evidence" value="ECO:0007669"/>
    <property type="project" value="TreeGrafter"/>
</dbReference>
<keyword evidence="1" id="KW-0732">Signal</keyword>
<organism evidence="3">
    <name type="scientific">Paenibacillus sp. SYP-B3998</name>
    <dbReference type="NCBI Taxonomy" id="2678564"/>
    <lineage>
        <taxon>Bacteria</taxon>
        <taxon>Bacillati</taxon>
        <taxon>Bacillota</taxon>
        <taxon>Bacilli</taxon>
        <taxon>Bacillales</taxon>
        <taxon>Paenibacillaceae</taxon>
        <taxon>Paenibacillus</taxon>
    </lineage>
</organism>
<evidence type="ECO:0000259" key="2">
    <source>
        <dbReference type="Pfam" id="PF00496"/>
    </source>
</evidence>
<dbReference type="GO" id="GO:1904680">
    <property type="term" value="F:peptide transmembrane transporter activity"/>
    <property type="evidence" value="ECO:0007669"/>
    <property type="project" value="TreeGrafter"/>
</dbReference>
<dbReference type="InterPro" id="IPR000914">
    <property type="entry name" value="SBP_5_dom"/>
</dbReference>
<name>A0A6G4A3H3_9BACL</name>
<dbReference type="GO" id="GO:0042884">
    <property type="term" value="P:microcin transport"/>
    <property type="evidence" value="ECO:0007669"/>
    <property type="project" value="TreeGrafter"/>
</dbReference>
<reference evidence="3" key="1">
    <citation type="submission" date="2020-02" db="EMBL/GenBank/DDBJ databases">
        <authorList>
            <person name="Shen X.-R."/>
            <person name="Zhang Y.-X."/>
        </authorList>
    </citation>
    <scope>NUCLEOTIDE SEQUENCE</scope>
    <source>
        <strain evidence="3">SYP-B3998</strain>
    </source>
</reference>
<dbReference type="SUPFAM" id="SSF53850">
    <property type="entry name" value="Periplasmic binding protein-like II"/>
    <property type="match status" value="1"/>
</dbReference>
<gene>
    <name evidence="3" type="ORF">GK047_24005</name>
</gene>
<sequence>MYLLFDGLQEKDEKGLVPWLATDWTIENDGKAYLFTIRDNVRWHDGTKLTADDVKFSYHYYLKHPPVRNTLVEGKETFVEKTEVVGKNQVRITVKQPNAAYLPQEHPKGDLLQYVI</sequence>
<dbReference type="PANTHER" id="PTHR30290:SF64">
    <property type="entry name" value="ABC TRANSPORTER PERIPLASMIC BINDING PROTEIN"/>
    <property type="match status" value="1"/>
</dbReference>
<dbReference type="InterPro" id="IPR039424">
    <property type="entry name" value="SBP_5"/>
</dbReference>
<dbReference type="AlphaFoldDB" id="A0A6G4A3H3"/>
<dbReference type="PANTHER" id="PTHR30290">
    <property type="entry name" value="PERIPLASMIC BINDING COMPONENT OF ABC TRANSPORTER"/>
    <property type="match status" value="1"/>
</dbReference>
<proteinExistence type="predicted"/>